<evidence type="ECO:0000256" key="1">
    <source>
        <dbReference type="RuleBase" id="RU363044"/>
    </source>
</evidence>
<gene>
    <name evidence="4" type="primary">pif1_73</name>
    <name evidence="4" type="ORF">Zm00014a_021348</name>
</gene>
<dbReference type="PANTHER" id="PTHR10492:SF90">
    <property type="entry name" value="ATP-DEPENDENT DNA HELICASE"/>
    <property type="match status" value="1"/>
</dbReference>
<keyword evidence="1" id="KW-0234">DNA repair</keyword>
<dbReference type="Gene3D" id="3.40.50.300">
    <property type="entry name" value="P-loop containing nucleotide triphosphate hydrolases"/>
    <property type="match status" value="1"/>
</dbReference>
<dbReference type="GO" id="GO:0006310">
    <property type="term" value="P:DNA recombination"/>
    <property type="evidence" value="ECO:0007669"/>
    <property type="project" value="UniProtKB-KW"/>
</dbReference>
<name>A0A3L6G3N4_MAIZE</name>
<feature type="domain" description="DNA helicase Pif1-like 2B" evidence="3">
    <location>
        <begin position="814"/>
        <end position="860"/>
    </location>
</feature>
<dbReference type="InterPro" id="IPR027417">
    <property type="entry name" value="P-loop_NTPase"/>
</dbReference>
<comment type="similarity">
    <text evidence="1">Belongs to the helicase family.</text>
</comment>
<comment type="cofactor">
    <cofactor evidence="1">
        <name>Mg(2+)</name>
        <dbReference type="ChEBI" id="CHEBI:18420"/>
    </cofactor>
</comment>
<dbReference type="GO" id="GO:0006281">
    <property type="term" value="P:DNA repair"/>
    <property type="evidence" value="ECO:0007669"/>
    <property type="project" value="UniProtKB-KW"/>
</dbReference>
<dbReference type="EMBL" id="NCVQ01000003">
    <property type="protein sequence ID" value="PWZ41748.1"/>
    <property type="molecule type" value="Genomic_DNA"/>
</dbReference>
<dbReference type="PANTHER" id="PTHR10492">
    <property type="match status" value="1"/>
</dbReference>
<comment type="catalytic activity">
    <reaction evidence="1">
        <text>ATP + H2O = ADP + phosphate + H(+)</text>
        <dbReference type="Rhea" id="RHEA:13065"/>
        <dbReference type="ChEBI" id="CHEBI:15377"/>
        <dbReference type="ChEBI" id="CHEBI:15378"/>
        <dbReference type="ChEBI" id="CHEBI:30616"/>
        <dbReference type="ChEBI" id="CHEBI:43474"/>
        <dbReference type="ChEBI" id="CHEBI:456216"/>
        <dbReference type="EC" id="5.6.2.3"/>
    </reaction>
</comment>
<proteinExistence type="inferred from homology"/>
<feature type="non-terminal residue" evidence="4">
    <location>
        <position position="1"/>
    </location>
</feature>
<dbReference type="AlphaFoldDB" id="A0A3L6G3N4"/>
<feature type="domain" description="DNA helicase Pif1-like DEAD-box helicase" evidence="2">
    <location>
        <begin position="490"/>
        <end position="712"/>
    </location>
</feature>
<protein>
    <recommendedName>
        <fullName evidence="1">ATP-dependent DNA helicase</fullName>
        <ecNumber evidence="1">5.6.2.3</ecNumber>
    </recommendedName>
</protein>
<accession>A0A3L6G3N4</accession>
<keyword evidence="1" id="KW-0067">ATP-binding</keyword>
<keyword evidence="1" id="KW-0547">Nucleotide-binding</keyword>
<dbReference type="SUPFAM" id="SSF52540">
    <property type="entry name" value="P-loop containing nucleoside triphosphate hydrolases"/>
    <property type="match status" value="2"/>
</dbReference>
<evidence type="ECO:0000259" key="2">
    <source>
        <dbReference type="Pfam" id="PF05970"/>
    </source>
</evidence>
<keyword evidence="1" id="KW-0233">DNA recombination</keyword>
<dbReference type="EC" id="5.6.2.3" evidence="1"/>
<dbReference type="Pfam" id="PF05970">
    <property type="entry name" value="PIF1"/>
    <property type="match status" value="1"/>
</dbReference>
<dbReference type="GO" id="GO:0016887">
    <property type="term" value="F:ATP hydrolysis activity"/>
    <property type="evidence" value="ECO:0007669"/>
    <property type="project" value="RHEA"/>
</dbReference>
<dbReference type="Pfam" id="PF21530">
    <property type="entry name" value="Pif1_2B_dom"/>
    <property type="match status" value="1"/>
</dbReference>
<evidence type="ECO:0000313" key="4">
    <source>
        <dbReference type="EMBL" id="PWZ41748.1"/>
    </source>
</evidence>
<evidence type="ECO:0000259" key="3">
    <source>
        <dbReference type="Pfam" id="PF21530"/>
    </source>
</evidence>
<keyword evidence="1 4" id="KW-0347">Helicase</keyword>
<dbReference type="GO" id="GO:0043139">
    <property type="term" value="F:5'-3' DNA helicase activity"/>
    <property type="evidence" value="ECO:0007669"/>
    <property type="project" value="UniProtKB-EC"/>
</dbReference>
<dbReference type="InterPro" id="IPR049163">
    <property type="entry name" value="Pif1-like_2B_dom"/>
</dbReference>
<keyword evidence="1" id="KW-0227">DNA damage</keyword>
<dbReference type="Proteomes" id="UP000251960">
    <property type="component" value="Chromosome 2"/>
</dbReference>
<sequence>NYHHLLHAVLYTIEFQKRGLPHSHIIFWISNSPSQPTPTFIDSFISAEIPDPTTDPLGYCLVAEHMMHGPCGALNPNSPCMKNNRCSKRYPKEFHEETNLDEQGFATYRRRNNGRYVMKGGYRLDNRWVVPYNEILLKTYQAHINIEWCNKTIFIKYLFKYVTKGPDYSKVYLQRIRNGEDIPYDEEINTRNEVKEYLDTRYLCDKDSCWRVLGYEIHRHYPAVERMPVHLPNENYITYNATSNISSILTESFLRKTMLTEWFTTNSNTNAAHNLTYIEFPSKWRWDDKTRTWKPRHGREGKIGRIYYVHPSTGERYYLRMLLMIVKGAKSYEDLRTYNNMLHPTFKEACKAHGLLNDDNEWYNAFDEAARWATSEQLRHLFVTMLLYCEVGDEHTFFEKVWQLLADDIQYNMRKTLNLPSYQMPINEIRDHLLDKLSILFNKCGSNIRDYNLPQKTNSAGSSYGNRYIEEQLSYDFNALLSEAQNLHMKLNEQQLYAFNTIVHIVLSNKSGFFFLSGYGGTGKTFLWNAIVTHLRAQKRIVLTVASSGVASLLLPGGRTAHSRFKIPCELDETSICDIKRGSKLAELIETTSLIIWDEAFMTHRHAFEALDRSLRDLLSLKSAQAAQCPFGGKTIVLGGDPRQILPVIEGGTRAQIINAAITNSPLWSSITILHLTQNMRLSSTHLTESERTQLANFSAWILDVGNGTIPAIERPGESEPTWIQIPDEFLLTPEENQVAALIAEVYPKLAENYSDPSYLRQRAILTPTNDVADLINDHIVDLIPGLHRQFLSCDRIAPQSNVGGTLDLLYPIEFLNSIDGNNFPQHKLLLKKGVPIMLLRNLNQAEGLCNGTRLIITALGDMILEAQIITGTHTGKIVLIPGYVYH</sequence>
<dbReference type="GO" id="GO:0000723">
    <property type="term" value="P:telomere maintenance"/>
    <property type="evidence" value="ECO:0007669"/>
    <property type="project" value="InterPro"/>
</dbReference>
<comment type="caution">
    <text evidence="4">The sequence shown here is derived from an EMBL/GenBank/DDBJ whole genome shotgun (WGS) entry which is preliminary data.</text>
</comment>
<reference evidence="4" key="1">
    <citation type="journal article" date="2018" name="Nat. Genet.">
        <title>Extensive intraspecific gene order and gene structural variations between Mo17 and other maize genomes.</title>
        <authorList>
            <person name="Sun S."/>
            <person name="Zhou Y."/>
            <person name="Chen J."/>
            <person name="Shi J."/>
            <person name="Zhao H."/>
            <person name="Zhao H."/>
            <person name="Song W."/>
            <person name="Zhang M."/>
            <person name="Cui Y."/>
            <person name="Dong X."/>
            <person name="Liu H."/>
            <person name="Ma X."/>
            <person name="Jiao Y."/>
            <person name="Wang B."/>
            <person name="Wei X."/>
            <person name="Stein J.C."/>
            <person name="Glaubitz J.C."/>
            <person name="Lu F."/>
            <person name="Yu G."/>
            <person name="Liang C."/>
            <person name="Fengler K."/>
            <person name="Li B."/>
            <person name="Rafalski A."/>
            <person name="Schnable P.S."/>
            <person name="Ware D.H."/>
            <person name="Buckler E.S."/>
            <person name="Lai J."/>
        </authorList>
    </citation>
    <scope>NUCLEOTIDE SEQUENCE [LARGE SCALE GENOMIC DNA]</scope>
    <source>
        <tissue evidence="4">Seedling</tissue>
    </source>
</reference>
<organism evidence="4">
    <name type="scientific">Zea mays</name>
    <name type="common">Maize</name>
    <dbReference type="NCBI Taxonomy" id="4577"/>
    <lineage>
        <taxon>Eukaryota</taxon>
        <taxon>Viridiplantae</taxon>
        <taxon>Streptophyta</taxon>
        <taxon>Embryophyta</taxon>
        <taxon>Tracheophyta</taxon>
        <taxon>Spermatophyta</taxon>
        <taxon>Magnoliopsida</taxon>
        <taxon>Liliopsida</taxon>
        <taxon>Poales</taxon>
        <taxon>Poaceae</taxon>
        <taxon>PACMAD clade</taxon>
        <taxon>Panicoideae</taxon>
        <taxon>Andropogonodae</taxon>
        <taxon>Andropogoneae</taxon>
        <taxon>Tripsacinae</taxon>
        <taxon>Zea</taxon>
    </lineage>
</organism>
<dbReference type="GO" id="GO:0005524">
    <property type="term" value="F:ATP binding"/>
    <property type="evidence" value="ECO:0007669"/>
    <property type="project" value="UniProtKB-KW"/>
</dbReference>
<keyword evidence="1" id="KW-0378">Hydrolase</keyword>
<dbReference type="InterPro" id="IPR010285">
    <property type="entry name" value="DNA_helicase_pif1-like_DEAD"/>
</dbReference>